<dbReference type="PANTHER" id="PTHR19328:SF75">
    <property type="entry name" value="ALDOSE SUGAR DEHYDROGENASE YLII"/>
    <property type="match status" value="1"/>
</dbReference>
<dbReference type="InterPro" id="IPR011041">
    <property type="entry name" value="Quinoprot_gluc/sorb_DH_b-prop"/>
</dbReference>
<gene>
    <name evidence="2" type="ORF">A2Z21_04400</name>
</gene>
<sequence>MGDGGSAGDPANHAQNGQSLLGKMLRIDVNNANVDDGLPYGIPANNPFMDDPNVRDEIWALGLRNPWRFSFDRATGALFIADVGQNSWEEVDFQAAPSPGGENYGWRLMQGNHCFHPMANCHIGKLTLPILEYSHALGCSITGALGPAKLVILK</sequence>
<name>A0A1F5UP22_FRAXR</name>
<dbReference type="AlphaFoldDB" id="A0A1F5UP22"/>
<accession>A0A1F5UP22</accession>
<protein>
    <recommendedName>
        <fullName evidence="1">Glucose/Sorbosone dehydrogenase domain-containing protein</fullName>
    </recommendedName>
</protein>
<dbReference type="Proteomes" id="UP000179157">
    <property type="component" value="Unassembled WGS sequence"/>
</dbReference>
<feature type="domain" description="Glucose/Sorbosone dehydrogenase" evidence="1">
    <location>
        <begin position="6"/>
        <end position="110"/>
    </location>
</feature>
<evidence type="ECO:0000259" key="1">
    <source>
        <dbReference type="Pfam" id="PF07995"/>
    </source>
</evidence>
<dbReference type="Gene3D" id="2.120.10.30">
    <property type="entry name" value="TolB, C-terminal domain"/>
    <property type="match status" value="1"/>
</dbReference>
<proteinExistence type="predicted"/>
<dbReference type="Pfam" id="PF07995">
    <property type="entry name" value="GSDH"/>
    <property type="match status" value="1"/>
</dbReference>
<dbReference type="InterPro" id="IPR012938">
    <property type="entry name" value="Glc/Sorbosone_DH"/>
</dbReference>
<dbReference type="InterPro" id="IPR011042">
    <property type="entry name" value="6-blade_b-propeller_TolB-like"/>
</dbReference>
<comment type="caution">
    <text evidence="2">The sequence shown here is derived from an EMBL/GenBank/DDBJ whole genome shotgun (WGS) entry which is preliminary data.</text>
</comment>
<dbReference type="EMBL" id="MFGX01000125">
    <property type="protein sequence ID" value="OGF52894.1"/>
    <property type="molecule type" value="Genomic_DNA"/>
</dbReference>
<evidence type="ECO:0000313" key="2">
    <source>
        <dbReference type="EMBL" id="OGF52894.1"/>
    </source>
</evidence>
<reference evidence="2 3" key="1">
    <citation type="journal article" date="2016" name="Nat. Commun.">
        <title>Thousands of microbial genomes shed light on interconnected biogeochemical processes in an aquifer system.</title>
        <authorList>
            <person name="Anantharaman K."/>
            <person name="Brown C.T."/>
            <person name="Hug L.A."/>
            <person name="Sharon I."/>
            <person name="Castelle C.J."/>
            <person name="Probst A.J."/>
            <person name="Thomas B.C."/>
            <person name="Singh A."/>
            <person name="Wilkins M.J."/>
            <person name="Karaoz U."/>
            <person name="Brodie E.L."/>
            <person name="Williams K.H."/>
            <person name="Hubbard S.S."/>
            <person name="Banfield J.F."/>
        </authorList>
    </citation>
    <scope>NUCLEOTIDE SEQUENCE [LARGE SCALE GENOMIC DNA]</scope>
    <source>
        <strain evidence="3">RBG_16_55_9</strain>
    </source>
</reference>
<dbReference type="STRING" id="1817864.A2Z21_04400"/>
<evidence type="ECO:0000313" key="3">
    <source>
        <dbReference type="Proteomes" id="UP000179157"/>
    </source>
</evidence>
<organism evidence="2 3">
    <name type="scientific">Fraserbacteria sp. (strain RBG_16_55_9)</name>
    <dbReference type="NCBI Taxonomy" id="1817864"/>
    <lineage>
        <taxon>Bacteria</taxon>
        <taxon>Candidatus Fraseribacteriota</taxon>
    </lineage>
</organism>
<dbReference type="PANTHER" id="PTHR19328">
    <property type="entry name" value="HEDGEHOG-INTERACTING PROTEIN"/>
    <property type="match status" value="1"/>
</dbReference>
<dbReference type="SUPFAM" id="SSF50952">
    <property type="entry name" value="Soluble quinoprotein glucose dehydrogenase"/>
    <property type="match status" value="1"/>
</dbReference>